<feature type="compositionally biased region" description="Polar residues" evidence="3">
    <location>
        <begin position="177"/>
        <end position="239"/>
    </location>
</feature>
<feature type="compositionally biased region" description="Polar residues" evidence="3">
    <location>
        <begin position="300"/>
        <end position="315"/>
    </location>
</feature>
<dbReference type="InterPro" id="IPR056409">
    <property type="entry name" value="Ig_CYK3_C"/>
</dbReference>
<evidence type="ECO:0000256" key="2">
    <source>
        <dbReference type="PROSITE-ProRule" id="PRU00192"/>
    </source>
</evidence>
<dbReference type="Pfam" id="PF00018">
    <property type="entry name" value="SH3_1"/>
    <property type="match status" value="1"/>
</dbReference>
<feature type="region of interest" description="Disordered" evidence="3">
    <location>
        <begin position="383"/>
        <end position="408"/>
    </location>
</feature>
<name>A0A8H3EXJ6_9LECA</name>
<accession>A0A8H3EXJ6</accession>
<keyword evidence="6" id="KW-1185">Reference proteome</keyword>
<feature type="compositionally biased region" description="Low complexity" evidence="3">
    <location>
        <begin position="1144"/>
        <end position="1174"/>
    </location>
</feature>
<keyword evidence="1 2" id="KW-0728">SH3 domain</keyword>
<feature type="compositionally biased region" description="Polar residues" evidence="3">
    <location>
        <begin position="277"/>
        <end position="287"/>
    </location>
</feature>
<feature type="domain" description="SH3" evidence="4">
    <location>
        <begin position="11"/>
        <end position="73"/>
    </location>
</feature>
<dbReference type="Pfam" id="PF01841">
    <property type="entry name" value="Transglut_core"/>
    <property type="match status" value="1"/>
</dbReference>
<dbReference type="FunFam" id="3.10.620.30:FF:000005">
    <property type="entry name" value="SH3 domain protein (Cyk3), putative"/>
    <property type="match status" value="1"/>
</dbReference>
<reference evidence="5" key="1">
    <citation type="submission" date="2021-03" db="EMBL/GenBank/DDBJ databases">
        <authorList>
            <person name="Tagirdzhanova G."/>
        </authorList>
    </citation>
    <scope>NUCLEOTIDE SEQUENCE</scope>
</reference>
<dbReference type="FunFam" id="2.30.30.40:FF:000168">
    <property type="entry name" value="SH3 domain protein (Cyk3)"/>
    <property type="match status" value="1"/>
</dbReference>
<comment type="caution">
    <text evidence="5">The sequence shown here is derived from an EMBL/GenBank/DDBJ whole genome shotgun (WGS) entry which is preliminary data.</text>
</comment>
<feature type="compositionally biased region" description="Polar residues" evidence="3">
    <location>
        <begin position="79"/>
        <end position="100"/>
    </location>
</feature>
<sequence>MSAIAPDLPLRFPCWCRAVYSFGPESKKDLGFVEGDLIECLNAGDGSWWMGRLHRDRRMMGLFPSNFVKVLDEGFRPMTRSTSPMPGSASPEQTPPQKQKSMFRKPFQAYAAPNPMVRTPEQSPAPTRQNSYLEESAQASSRRGSYLQSPTSSQSPSRQGSRQMGSQRDQARKYISRSPTKLNDCSTSQVPSRQNSYMKNDDTTIVGQNDYQNGVYSQPFSSRAPSPNPLAIQNYSRQPSPVPPSLSRQPSPGFQSQHELSRGPSPMPFRDNDFSRGPSSMLQSVNSSPPPPPPPHRVAYSQTGRVSSPAMSRAQSPIPPSPGHHAMTPSPLRDAMEDVMSSLQDMGMAKAADLPEREQSPLNPWSPEAFEQLRSDTQRRYDGQARNRPNFVQQEQYRGSDNGPNGDMENYVTKMERRLRSMEGQPQYINQNASIHAEMMPPPVPQKEAQRPASSYSGQPGVGHQRINHQSMFTGTNRGLDRTLTTKTSFSNMTQSTNTNSMSSAGHSLMSGSSAGAVSATSAGSMARRRGAWDSIRKARPMSAFGAGRDDSSLSRPQTPSTGMISYHSSHGSNRPASAYGTSWTGNESTSADLGGLTQTKPGLNKKRSGFLKKLVSSAKTGAANARNSIHGTKEIPRSPVKNMLPNGVTSIASSSVARSMGLGSGVASANSNSGEMDWMAVRRDVNRSNSLSRAERQERLDRCQMMDHPVIDAIDLLEEVAEGNEGIDGMAISEPTDFYAINFQLVDKNSRFITSLPLTITAASLSQGYVCRPYRSDVQRFRAIFTWVSEKISWEEDFEGEIDTRRVIQNHRGCAEEVAVLVVEMCQAVGLHADVIRGWLKPPGELPELSVEPYPNHWWNTVLVDGEWRIMDCSLASPTNPKRSLYSSASNVMAETFYFLTRPLEICYTHIPSDPAHQHIVPAIDPSILLALPCAMGPYFRNGLHIQDYSTALLFLGGLELLHLNVVVPIDVEIYAEVHARSFARDIDGDLFESGEQTVKRALCQVDWKSGAKRYAIKATLPGDEGSGTLNIYAGKRGLMHSIKDNPHSLATSIPIYHSGENPPFDFLTRHPTPHAQRHDLYVVQPQCKKLACNNTYVFSVRQHPSSLSSPVNSSHNIMQRPGTSSGMISPIPFIARPGSAMSMASSSASGSNPSTSNYGASSNTSVSSSGSGPQDQKPAKLAIQAPGGKILRLGRKIEGGLQDAGGTWETVVKIGERGVWRGLVLADRSARWCVWGEWECV</sequence>
<feature type="region of interest" description="Disordered" evidence="3">
    <location>
        <begin position="77"/>
        <end position="331"/>
    </location>
</feature>
<gene>
    <name evidence="5" type="ORF">GOMPHAMPRED_007984</name>
</gene>
<dbReference type="SMART" id="SM00460">
    <property type="entry name" value="TGc"/>
    <property type="match status" value="1"/>
</dbReference>
<evidence type="ECO:0000256" key="3">
    <source>
        <dbReference type="SAM" id="MobiDB-lite"/>
    </source>
</evidence>
<dbReference type="Gene3D" id="3.10.620.30">
    <property type="match status" value="1"/>
</dbReference>
<dbReference type="Pfam" id="PF24584">
    <property type="entry name" value="Ig_CYK3_C"/>
    <property type="match status" value="2"/>
</dbReference>
<dbReference type="SUPFAM" id="SSF50044">
    <property type="entry name" value="SH3-domain"/>
    <property type="match status" value="1"/>
</dbReference>
<feature type="compositionally biased region" description="Low complexity" evidence="3">
    <location>
        <begin position="144"/>
        <end position="168"/>
    </location>
</feature>
<dbReference type="InterPro" id="IPR052557">
    <property type="entry name" value="CAP/Cytokinesis_protein"/>
</dbReference>
<evidence type="ECO:0000259" key="4">
    <source>
        <dbReference type="PROSITE" id="PS50002"/>
    </source>
</evidence>
<dbReference type="Gene3D" id="2.30.30.40">
    <property type="entry name" value="SH3 Domains"/>
    <property type="match status" value="1"/>
</dbReference>
<feature type="compositionally biased region" description="Polar residues" evidence="3">
    <location>
        <begin position="246"/>
        <end position="258"/>
    </location>
</feature>
<feature type="compositionally biased region" description="Polar residues" evidence="3">
    <location>
        <begin position="120"/>
        <end position="143"/>
    </location>
</feature>
<protein>
    <recommendedName>
        <fullName evidence="4">SH3 domain-containing protein</fullName>
    </recommendedName>
</protein>
<dbReference type="SMART" id="SM00326">
    <property type="entry name" value="SH3"/>
    <property type="match status" value="1"/>
</dbReference>
<feature type="region of interest" description="Disordered" evidence="3">
    <location>
        <begin position="441"/>
        <end position="461"/>
    </location>
</feature>
<feature type="region of interest" description="Disordered" evidence="3">
    <location>
        <begin position="491"/>
        <end position="510"/>
    </location>
</feature>
<dbReference type="EMBL" id="CAJPDQ010000008">
    <property type="protein sequence ID" value="CAF9913638.1"/>
    <property type="molecule type" value="Genomic_DNA"/>
</dbReference>
<dbReference type="PANTHER" id="PTHR46333:SF2">
    <property type="entry name" value="CYTOKINESIS PROTEIN 3"/>
    <property type="match status" value="1"/>
</dbReference>
<feature type="region of interest" description="Disordered" evidence="3">
    <location>
        <begin position="543"/>
        <end position="605"/>
    </location>
</feature>
<dbReference type="AlphaFoldDB" id="A0A8H3EXJ6"/>
<dbReference type="InterPro" id="IPR002931">
    <property type="entry name" value="Transglutaminase-like"/>
</dbReference>
<dbReference type="PROSITE" id="PS50002">
    <property type="entry name" value="SH3"/>
    <property type="match status" value="1"/>
</dbReference>
<dbReference type="PANTHER" id="PTHR46333">
    <property type="entry name" value="CYTOKINESIS PROTEIN 3"/>
    <property type="match status" value="1"/>
</dbReference>
<dbReference type="Proteomes" id="UP000664169">
    <property type="component" value="Unassembled WGS sequence"/>
</dbReference>
<feature type="compositionally biased region" description="Polar residues" evidence="3">
    <location>
        <begin position="554"/>
        <end position="602"/>
    </location>
</feature>
<organism evidence="5 6">
    <name type="scientific">Gomphillus americanus</name>
    <dbReference type="NCBI Taxonomy" id="1940652"/>
    <lineage>
        <taxon>Eukaryota</taxon>
        <taxon>Fungi</taxon>
        <taxon>Dikarya</taxon>
        <taxon>Ascomycota</taxon>
        <taxon>Pezizomycotina</taxon>
        <taxon>Lecanoromycetes</taxon>
        <taxon>OSLEUM clade</taxon>
        <taxon>Ostropomycetidae</taxon>
        <taxon>Ostropales</taxon>
        <taxon>Graphidaceae</taxon>
        <taxon>Gomphilloideae</taxon>
        <taxon>Gomphillus</taxon>
    </lineage>
</organism>
<dbReference type="GO" id="GO:0110085">
    <property type="term" value="C:mitotic actomyosin contractile ring"/>
    <property type="evidence" value="ECO:0007669"/>
    <property type="project" value="TreeGrafter"/>
</dbReference>
<evidence type="ECO:0000313" key="5">
    <source>
        <dbReference type="EMBL" id="CAF9913638.1"/>
    </source>
</evidence>
<feature type="compositionally biased region" description="Polar residues" evidence="3">
    <location>
        <begin position="390"/>
        <end position="403"/>
    </location>
</feature>
<dbReference type="InterPro" id="IPR038765">
    <property type="entry name" value="Papain-like_cys_pep_sf"/>
</dbReference>
<feature type="region of interest" description="Disordered" evidence="3">
    <location>
        <begin position="1144"/>
        <end position="1182"/>
    </location>
</feature>
<dbReference type="SUPFAM" id="SSF54001">
    <property type="entry name" value="Cysteine proteinases"/>
    <property type="match status" value="1"/>
</dbReference>
<dbReference type="OrthoDB" id="6129702at2759"/>
<dbReference type="InterPro" id="IPR036028">
    <property type="entry name" value="SH3-like_dom_sf"/>
</dbReference>
<dbReference type="InterPro" id="IPR001452">
    <property type="entry name" value="SH3_domain"/>
</dbReference>
<dbReference type="GO" id="GO:0140278">
    <property type="term" value="P:mitotic division septum assembly"/>
    <property type="evidence" value="ECO:0007669"/>
    <property type="project" value="TreeGrafter"/>
</dbReference>
<evidence type="ECO:0000256" key="1">
    <source>
        <dbReference type="ARBA" id="ARBA00022443"/>
    </source>
</evidence>
<evidence type="ECO:0000313" key="6">
    <source>
        <dbReference type="Proteomes" id="UP000664169"/>
    </source>
</evidence>
<proteinExistence type="predicted"/>